<dbReference type="Pfam" id="PF13837">
    <property type="entry name" value="Myb_DNA-bind_4"/>
    <property type="match status" value="1"/>
</dbReference>
<sequence>MPSPRTPAWSTQEVVELLGLWGEEAMQAQLRSSCRSVQIYVQIAWGLEEKCYTRGTQLCHVKIKMLQKAKEANSHSGAAPQICPFYKELDAILRGDSPPPPKSSVDTSEESESLASTGGEEWETGEQEIHCPGEPGAAP</sequence>
<dbReference type="InterPro" id="IPR044822">
    <property type="entry name" value="Myb_DNA-bind_4"/>
</dbReference>
<dbReference type="AlphaFoldDB" id="M7B8Z3"/>
<proteinExistence type="predicted"/>
<dbReference type="EMBL" id="KB543018">
    <property type="protein sequence ID" value="EMP32015.1"/>
    <property type="molecule type" value="Genomic_DNA"/>
</dbReference>
<dbReference type="Proteomes" id="UP000031443">
    <property type="component" value="Unassembled WGS sequence"/>
</dbReference>
<evidence type="ECO:0000313" key="4">
    <source>
        <dbReference type="Proteomes" id="UP000031443"/>
    </source>
</evidence>
<reference evidence="4" key="1">
    <citation type="journal article" date="2013" name="Nat. Genet.">
        <title>The draft genomes of soft-shell turtle and green sea turtle yield insights into the development and evolution of the turtle-specific body plan.</title>
        <authorList>
            <person name="Wang Z."/>
            <person name="Pascual-Anaya J."/>
            <person name="Zadissa A."/>
            <person name="Li W."/>
            <person name="Niimura Y."/>
            <person name="Huang Z."/>
            <person name="Li C."/>
            <person name="White S."/>
            <person name="Xiong Z."/>
            <person name="Fang D."/>
            <person name="Wang B."/>
            <person name="Ming Y."/>
            <person name="Chen Y."/>
            <person name="Zheng Y."/>
            <person name="Kuraku S."/>
            <person name="Pignatelli M."/>
            <person name="Herrero J."/>
            <person name="Beal K."/>
            <person name="Nozawa M."/>
            <person name="Li Q."/>
            <person name="Wang J."/>
            <person name="Zhang H."/>
            <person name="Yu L."/>
            <person name="Shigenobu S."/>
            <person name="Wang J."/>
            <person name="Liu J."/>
            <person name="Flicek P."/>
            <person name="Searle S."/>
            <person name="Wang J."/>
            <person name="Kuratani S."/>
            <person name="Yin Y."/>
            <person name="Aken B."/>
            <person name="Zhang G."/>
            <person name="Irie N."/>
        </authorList>
    </citation>
    <scope>NUCLEOTIDE SEQUENCE [LARGE SCALE GENOMIC DNA]</scope>
</reference>
<dbReference type="PANTHER" id="PTHR47595:SF1">
    <property type="entry name" value="MYB_SANT-LIKE DNA-BINDING DOMAIN-CONTAINING PROTEIN"/>
    <property type="match status" value="1"/>
</dbReference>
<evidence type="ECO:0000256" key="1">
    <source>
        <dbReference type="SAM" id="MobiDB-lite"/>
    </source>
</evidence>
<feature type="domain" description="Myb/SANT-like DNA-binding" evidence="2">
    <location>
        <begin position="8"/>
        <end position="92"/>
    </location>
</feature>
<protein>
    <submittedName>
        <fullName evidence="3">Zinc finger and SCAN domain-containing protein 29</fullName>
    </submittedName>
</protein>
<organism evidence="3 4">
    <name type="scientific">Chelonia mydas</name>
    <name type="common">Green sea-turtle</name>
    <name type="synonym">Chelonia agassizi</name>
    <dbReference type="NCBI Taxonomy" id="8469"/>
    <lineage>
        <taxon>Eukaryota</taxon>
        <taxon>Metazoa</taxon>
        <taxon>Chordata</taxon>
        <taxon>Craniata</taxon>
        <taxon>Vertebrata</taxon>
        <taxon>Euteleostomi</taxon>
        <taxon>Archelosauria</taxon>
        <taxon>Testudinata</taxon>
        <taxon>Testudines</taxon>
        <taxon>Cryptodira</taxon>
        <taxon>Durocryptodira</taxon>
        <taxon>Americhelydia</taxon>
        <taxon>Chelonioidea</taxon>
        <taxon>Cheloniidae</taxon>
        <taxon>Chelonia</taxon>
    </lineage>
</organism>
<dbReference type="PANTHER" id="PTHR47595">
    <property type="entry name" value="HEAT SHOCK 70 KDA PROTEIN 14"/>
    <property type="match status" value="1"/>
</dbReference>
<accession>M7B8Z3</accession>
<gene>
    <name evidence="3" type="ORF">UY3_10846</name>
</gene>
<evidence type="ECO:0000313" key="3">
    <source>
        <dbReference type="EMBL" id="EMP32015.1"/>
    </source>
</evidence>
<dbReference type="Gene3D" id="1.10.10.60">
    <property type="entry name" value="Homeodomain-like"/>
    <property type="match status" value="1"/>
</dbReference>
<feature type="region of interest" description="Disordered" evidence="1">
    <location>
        <begin position="93"/>
        <end position="139"/>
    </location>
</feature>
<keyword evidence="4" id="KW-1185">Reference proteome</keyword>
<evidence type="ECO:0000259" key="2">
    <source>
        <dbReference type="Pfam" id="PF13837"/>
    </source>
</evidence>
<name>M7B8Z3_CHEMY</name>